<dbReference type="RefSeq" id="WP_155447818.1">
    <property type="nucleotide sequence ID" value="NZ_JAOQNR010000025.1"/>
</dbReference>
<dbReference type="GO" id="GO:0046677">
    <property type="term" value="P:response to antibiotic"/>
    <property type="evidence" value="ECO:0007669"/>
    <property type="project" value="TreeGrafter"/>
</dbReference>
<dbReference type="Pfam" id="PF25917">
    <property type="entry name" value="BSH_RND"/>
    <property type="match status" value="1"/>
</dbReference>
<evidence type="ECO:0000259" key="4">
    <source>
        <dbReference type="Pfam" id="PF25944"/>
    </source>
</evidence>
<reference evidence="6 7" key="1">
    <citation type="submission" date="2019-11" db="EMBL/GenBank/DDBJ databases">
        <title>Whole-genome sequence of a Rhodoblastus acidophilus DSM 142.</title>
        <authorList>
            <person name="Kyndt J.A."/>
            <person name="Meyer T.E."/>
        </authorList>
    </citation>
    <scope>NUCLEOTIDE SEQUENCE [LARGE SCALE GENOMIC DNA]</scope>
    <source>
        <strain evidence="6 7">DSM 142</strain>
    </source>
</reference>
<dbReference type="GO" id="GO:0022857">
    <property type="term" value="F:transmembrane transporter activity"/>
    <property type="evidence" value="ECO:0007669"/>
    <property type="project" value="InterPro"/>
</dbReference>
<sequence length="370" mass="39501">MLPRFVALRGALCAFLLVCTGASAQQGQPVPVGVVKVAPTPVEPAMEFVGRVSAIERVEVRARVKGFLEAVLFQEGDTIKKGAPLYRIEKGQFDADVKQAEGALLRSKAAKELSVIQLKRAEELLAKQTGTQVARDQAIAADQQALGQIVTNEGALELAKLNLSYTDITAPVAGKIGATNVTVGNVVGPDSGVLTTIVSQNPMYVKFPVSEREFLRMRRDGSSVPRDRVKVGIKFADGSKYDENGELNFVDVSVDKATDTINVRASFPNPNGALVDGQFVRVVLQGDKPEEKLVVPQAALLADQKGVYVFVVQDDKAEARRIKTGGAFKDDLIVEDGLKAGDLVIVDGLQAVRPGAPVRARPAVDSMGTN</sequence>
<evidence type="ECO:0000259" key="3">
    <source>
        <dbReference type="Pfam" id="PF25917"/>
    </source>
</evidence>
<dbReference type="GO" id="GO:0030313">
    <property type="term" value="C:cell envelope"/>
    <property type="evidence" value="ECO:0007669"/>
    <property type="project" value="UniProtKB-SubCell"/>
</dbReference>
<dbReference type="NCBIfam" id="TIGR01730">
    <property type="entry name" value="RND_mfp"/>
    <property type="match status" value="1"/>
</dbReference>
<dbReference type="Gene3D" id="2.40.420.20">
    <property type="match status" value="1"/>
</dbReference>
<dbReference type="PANTHER" id="PTHR30158:SF3">
    <property type="entry name" value="MULTIDRUG EFFLUX PUMP SUBUNIT ACRA-RELATED"/>
    <property type="match status" value="1"/>
</dbReference>
<gene>
    <name evidence="6" type="ORF">GJ654_19320</name>
</gene>
<dbReference type="Gene3D" id="2.40.50.100">
    <property type="match status" value="1"/>
</dbReference>
<dbReference type="EMBL" id="WNKS01000027">
    <property type="protein sequence ID" value="MTV33137.1"/>
    <property type="molecule type" value="Genomic_DNA"/>
</dbReference>
<evidence type="ECO:0000259" key="5">
    <source>
        <dbReference type="Pfam" id="PF25989"/>
    </source>
</evidence>
<dbReference type="Gene3D" id="1.10.287.470">
    <property type="entry name" value="Helix hairpin bin"/>
    <property type="match status" value="1"/>
</dbReference>
<dbReference type="InterPro" id="IPR006143">
    <property type="entry name" value="RND_pump_MFP"/>
</dbReference>
<dbReference type="InterPro" id="IPR058637">
    <property type="entry name" value="YknX-like_C"/>
</dbReference>
<feature type="signal peptide" evidence="2">
    <location>
        <begin position="1"/>
        <end position="24"/>
    </location>
</feature>
<feature type="domain" description="YknX-like C-terminal permuted SH3-like" evidence="5">
    <location>
        <begin position="293"/>
        <end position="359"/>
    </location>
</feature>
<comment type="caution">
    <text evidence="6">The sequence shown here is derived from an EMBL/GenBank/DDBJ whole genome shotgun (WGS) entry which is preliminary data.</text>
</comment>
<dbReference type="AlphaFoldDB" id="A0A6N8DRU8"/>
<dbReference type="Pfam" id="PF25944">
    <property type="entry name" value="Beta-barrel_RND"/>
    <property type="match status" value="1"/>
</dbReference>
<evidence type="ECO:0000256" key="2">
    <source>
        <dbReference type="SAM" id="SignalP"/>
    </source>
</evidence>
<feature type="domain" description="Multidrug resistance protein MdtA-like barrel-sandwich hybrid" evidence="3">
    <location>
        <begin position="57"/>
        <end position="187"/>
    </location>
</feature>
<dbReference type="Proteomes" id="UP000439113">
    <property type="component" value="Unassembled WGS sequence"/>
</dbReference>
<evidence type="ECO:0000313" key="6">
    <source>
        <dbReference type="EMBL" id="MTV33137.1"/>
    </source>
</evidence>
<comment type="similarity">
    <text evidence="1">Belongs to the membrane fusion protein (MFP) (TC 8.A.1) family.</text>
</comment>
<feature type="chain" id="PRO_5026888176" evidence="2">
    <location>
        <begin position="25"/>
        <end position="370"/>
    </location>
</feature>
<proteinExistence type="inferred from homology"/>
<feature type="domain" description="Multidrug resistance protein MdtA-like beta-barrel" evidence="4">
    <location>
        <begin position="202"/>
        <end position="287"/>
    </location>
</feature>
<dbReference type="InterPro" id="IPR058625">
    <property type="entry name" value="MdtA-like_BSH"/>
</dbReference>
<dbReference type="OrthoDB" id="8435523at2"/>
<name>A0A6N8DRU8_RHOAC</name>
<evidence type="ECO:0000313" key="7">
    <source>
        <dbReference type="Proteomes" id="UP000439113"/>
    </source>
</evidence>
<dbReference type="PANTHER" id="PTHR30158">
    <property type="entry name" value="ACRA/E-RELATED COMPONENT OF DRUG EFFLUX TRANSPORTER"/>
    <property type="match status" value="1"/>
</dbReference>
<accession>A0A6N8DRU8</accession>
<dbReference type="SUPFAM" id="SSF111369">
    <property type="entry name" value="HlyD-like secretion proteins"/>
    <property type="match status" value="1"/>
</dbReference>
<organism evidence="6 7">
    <name type="scientific">Rhodoblastus acidophilus</name>
    <name type="common">Rhodopseudomonas acidophila</name>
    <dbReference type="NCBI Taxonomy" id="1074"/>
    <lineage>
        <taxon>Bacteria</taxon>
        <taxon>Pseudomonadati</taxon>
        <taxon>Pseudomonadota</taxon>
        <taxon>Alphaproteobacteria</taxon>
        <taxon>Hyphomicrobiales</taxon>
        <taxon>Rhodoblastaceae</taxon>
        <taxon>Rhodoblastus</taxon>
    </lineage>
</organism>
<dbReference type="Pfam" id="PF25989">
    <property type="entry name" value="YknX_C"/>
    <property type="match status" value="1"/>
</dbReference>
<dbReference type="InterPro" id="IPR058626">
    <property type="entry name" value="MdtA-like_b-barrel"/>
</dbReference>
<dbReference type="Gene3D" id="2.40.30.170">
    <property type="match status" value="1"/>
</dbReference>
<keyword evidence="2" id="KW-0732">Signal</keyword>
<dbReference type="GO" id="GO:0005886">
    <property type="term" value="C:plasma membrane"/>
    <property type="evidence" value="ECO:0007669"/>
    <property type="project" value="TreeGrafter"/>
</dbReference>
<evidence type="ECO:0000256" key="1">
    <source>
        <dbReference type="ARBA" id="ARBA00009477"/>
    </source>
</evidence>
<protein>
    <submittedName>
        <fullName evidence="6">Efflux RND transporter periplasmic adaptor subunit</fullName>
    </submittedName>
</protein>